<organism evidence="1 2">
    <name type="scientific">Helicostylum pulchrum</name>
    <dbReference type="NCBI Taxonomy" id="562976"/>
    <lineage>
        <taxon>Eukaryota</taxon>
        <taxon>Fungi</taxon>
        <taxon>Fungi incertae sedis</taxon>
        <taxon>Mucoromycota</taxon>
        <taxon>Mucoromycotina</taxon>
        <taxon>Mucoromycetes</taxon>
        <taxon>Mucorales</taxon>
        <taxon>Mucorineae</taxon>
        <taxon>Mucoraceae</taxon>
        <taxon>Helicostylum</taxon>
    </lineage>
</organism>
<protein>
    <submittedName>
        <fullName evidence="1">Uncharacterized protein</fullName>
    </submittedName>
</protein>
<dbReference type="Proteomes" id="UP001476247">
    <property type="component" value="Unassembled WGS sequence"/>
</dbReference>
<evidence type="ECO:0000313" key="2">
    <source>
        <dbReference type="Proteomes" id="UP001476247"/>
    </source>
</evidence>
<gene>
    <name evidence="1" type="ORF">HPULCUR_011626</name>
</gene>
<sequence>MPKAPSTSTFRISGLPKNYPFTSWIQESLQNASEPLSYFSFANHFNNTEQVTNSHYRDLLASLSSQDQTKKLIGCAQKAKTKFDKRNKSIDNPGFAQEYQKYWKERNKRPAHEVVSERQQETIIRLNDLACQQIENTAQEIHNGGSSSSVTNVLHHSKQLSSDKVGHLDILDLSSETVTDMLHDELSRSEFDIIMQNRTLPPYTLSAPAQNMLIKIENAQPESGCIRAALYEVAAHLGFKLVIHHDLGFIEKTVRHFMDLIDSPRNPLCQPAKERTAAINTIIFIVNELFISNNDILELDWIENEYCQTSRAKWDGVLIKVDNKTVSVALVEFSGGSQFNATSKKEVSDINKLYENLKVMIENIPESIPSKVYCVRYYDNNIYFEHLFKHQNKHIRHIDCSFRCPTTIRLIKSFIKEIPKLLQWKDAVVNQTLEYDE</sequence>
<name>A0ABP9YGL5_9FUNG</name>
<dbReference type="EMBL" id="BAABUJ010000056">
    <property type="protein sequence ID" value="GAA5806098.1"/>
    <property type="molecule type" value="Genomic_DNA"/>
</dbReference>
<comment type="caution">
    <text evidence="1">The sequence shown here is derived from an EMBL/GenBank/DDBJ whole genome shotgun (WGS) entry which is preliminary data.</text>
</comment>
<keyword evidence="2" id="KW-1185">Reference proteome</keyword>
<evidence type="ECO:0000313" key="1">
    <source>
        <dbReference type="EMBL" id="GAA5806098.1"/>
    </source>
</evidence>
<proteinExistence type="predicted"/>
<reference evidence="1 2" key="1">
    <citation type="submission" date="2024-04" db="EMBL/GenBank/DDBJ databases">
        <title>genome sequences of Mucor flavus KT1a and Helicostylum pulchrum KT1b strains isolation_sourced from the surface of a dry-aged beef.</title>
        <authorList>
            <person name="Toyotome T."/>
            <person name="Hosono M."/>
            <person name="Torimaru M."/>
            <person name="Fukuda K."/>
            <person name="Mikami N."/>
        </authorList>
    </citation>
    <scope>NUCLEOTIDE SEQUENCE [LARGE SCALE GENOMIC DNA]</scope>
    <source>
        <strain evidence="1 2">KT1b</strain>
    </source>
</reference>
<accession>A0ABP9YGL5</accession>